<comment type="subcellular location">
    <subcellularLocation>
        <location evidence="1">Membrane</location>
        <topology evidence="1">Multi-pass membrane protein</topology>
    </subcellularLocation>
</comment>
<comment type="similarity">
    <text evidence="2">Belongs to the MS4A family.</text>
</comment>
<sequence length="281" mass="30845">MAAEHAQPPILLSQSPELEPSRTTIPQCSASIERSSMRRYSKLQVRSVWGLSVTQLISGLLAMVSGITIILTSQHSHTTYTTANSYLATPVWVGLAIAVTGVVGMCAAKKSSLYLIFASMVCNMIAVNCVIVLLFVTAPSVIKNSPPCYLGSVYYRARYHPADCSIDEHLLLGMEAILLVICFIQFISTVICSAIGFAVVCCKFTQQNRPMVYYPTASDTSNVIYQSHFTPQNQQNLAGIYFQERGYPAPTPPYLYESAGQNGISVEKPPQYDSLDFSQDR</sequence>
<evidence type="ECO:0000256" key="3">
    <source>
        <dbReference type="ARBA" id="ARBA00022692"/>
    </source>
</evidence>
<feature type="compositionally biased region" description="Polar residues" evidence="6">
    <location>
        <begin position="12"/>
        <end position="25"/>
    </location>
</feature>
<keyword evidence="4 7" id="KW-1133">Transmembrane helix</keyword>
<evidence type="ECO:0000256" key="6">
    <source>
        <dbReference type="SAM" id="MobiDB-lite"/>
    </source>
</evidence>
<evidence type="ECO:0000313" key="8">
    <source>
        <dbReference type="EMBL" id="KAF6035421.1"/>
    </source>
</evidence>
<protein>
    <submittedName>
        <fullName evidence="8">Uncharacterized protein</fullName>
    </submittedName>
</protein>
<feature type="transmembrane region" description="Helical" evidence="7">
    <location>
        <begin position="115"/>
        <end position="136"/>
    </location>
</feature>
<accession>A0A7J7KC42</accession>
<feature type="transmembrane region" description="Helical" evidence="7">
    <location>
        <begin position="48"/>
        <end position="71"/>
    </location>
</feature>
<dbReference type="PANTHER" id="PTHR23320:SF165">
    <property type="entry name" value="MARVEL DOMAIN-CONTAINING PROTEIN"/>
    <property type="match status" value="1"/>
</dbReference>
<keyword evidence="9" id="KW-1185">Reference proteome</keyword>
<comment type="caution">
    <text evidence="8">The sequence shown here is derived from an EMBL/GenBank/DDBJ whole genome shotgun (WGS) entry which is preliminary data.</text>
</comment>
<dbReference type="Pfam" id="PF04103">
    <property type="entry name" value="CD20"/>
    <property type="match status" value="1"/>
</dbReference>
<gene>
    <name evidence="8" type="ORF">EB796_006271</name>
</gene>
<evidence type="ECO:0000256" key="4">
    <source>
        <dbReference type="ARBA" id="ARBA00022989"/>
    </source>
</evidence>
<evidence type="ECO:0000256" key="5">
    <source>
        <dbReference type="ARBA" id="ARBA00023136"/>
    </source>
</evidence>
<dbReference type="AlphaFoldDB" id="A0A7J7KC42"/>
<feature type="region of interest" description="Disordered" evidence="6">
    <location>
        <begin position="259"/>
        <end position="281"/>
    </location>
</feature>
<keyword evidence="5 7" id="KW-0472">Membrane</keyword>
<evidence type="ECO:0000256" key="1">
    <source>
        <dbReference type="ARBA" id="ARBA00004141"/>
    </source>
</evidence>
<dbReference type="InterPro" id="IPR007237">
    <property type="entry name" value="CD20-like"/>
</dbReference>
<keyword evidence="3 7" id="KW-0812">Transmembrane</keyword>
<evidence type="ECO:0000313" key="9">
    <source>
        <dbReference type="Proteomes" id="UP000593567"/>
    </source>
</evidence>
<evidence type="ECO:0000256" key="2">
    <source>
        <dbReference type="ARBA" id="ARBA00009565"/>
    </source>
</evidence>
<feature type="transmembrane region" description="Helical" evidence="7">
    <location>
        <begin position="91"/>
        <end position="108"/>
    </location>
</feature>
<proteinExistence type="inferred from homology"/>
<feature type="region of interest" description="Disordered" evidence="6">
    <location>
        <begin position="1"/>
        <end position="25"/>
    </location>
</feature>
<feature type="transmembrane region" description="Helical" evidence="7">
    <location>
        <begin position="176"/>
        <end position="201"/>
    </location>
</feature>
<name>A0A7J7KC42_BUGNE</name>
<dbReference type="GO" id="GO:0016020">
    <property type="term" value="C:membrane"/>
    <property type="evidence" value="ECO:0007669"/>
    <property type="project" value="UniProtKB-SubCell"/>
</dbReference>
<evidence type="ECO:0000256" key="7">
    <source>
        <dbReference type="SAM" id="Phobius"/>
    </source>
</evidence>
<dbReference type="EMBL" id="VXIV02000880">
    <property type="protein sequence ID" value="KAF6035421.1"/>
    <property type="molecule type" value="Genomic_DNA"/>
</dbReference>
<reference evidence="8" key="1">
    <citation type="submission" date="2020-06" db="EMBL/GenBank/DDBJ databases">
        <title>Draft genome of Bugula neritina, a colonial animal packing powerful symbionts and potential medicines.</title>
        <authorList>
            <person name="Rayko M."/>
        </authorList>
    </citation>
    <scope>NUCLEOTIDE SEQUENCE [LARGE SCALE GENOMIC DNA]</scope>
    <source>
        <strain evidence="8">Kwan_BN1</strain>
    </source>
</reference>
<dbReference type="PANTHER" id="PTHR23320">
    <property type="entry name" value="MEMBRANE-SPANNING 4-DOMAINS SUBFAMILY A MS4A -RELATED"/>
    <property type="match status" value="1"/>
</dbReference>
<dbReference type="InterPro" id="IPR030417">
    <property type="entry name" value="MS4A"/>
</dbReference>
<dbReference type="Proteomes" id="UP000593567">
    <property type="component" value="Unassembled WGS sequence"/>
</dbReference>
<organism evidence="8 9">
    <name type="scientific">Bugula neritina</name>
    <name type="common">Brown bryozoan</name>
    <name type="synonym">Sertularia neritina</name>
    <dbReference type="NCBI Taxonomy" id="10212"/>
    <lineage>
        <taxon>Eukaryota</taxon>
        <taxon>Metazoa</taxon>
        <taxon>Spiralia</taxon>
        <taxon>Lophotrochozoa</taxon>
        <taxon>Bryozoa</taxon>
        <taxon>Gymnolaemata</taxon>
        <taxon>Cheilostomatida</taxon>
        <taxon>Flustrina</taxon>
        <taxon>Buguloidea</taxon>
        <taxon>Bugulidae</taxon>
        <taxon>Bugula</taxon>
    </lineage>
</organism>